<dbReference type="InterPro" id="IPR005769">
    <property type="entry name" value="PhnE/PtxC"/>
</dbReference>
<dbReference type="NCBIfam" id="TIGR01097">
    <property type="entry name" value="PhnE"/>
    <property type="match status" value="1"/>
</dbReference>
<keyword evidence="6 7" id="KW-0472">Membrane</keyword>
<protein>
    <submittedName>
        <fullName evidence="9">Phosphonate ABC transporter, permease protein PhnE</fullName>
    </submittedName>
</protein>
<keyword evidence="5 7" id="KW-1133">Transmembrane helix</keyword>
<feature type="transmembrane region" description="Helical" evidence="7">
    <location>
        <begin position="221"/>
        <end position="239"/>
    </location>
</feature>
<dbReference type="CDD" id="cd06261">
    <property type="entry name" value="TM_PBP2"/>
    <property type="match status" value="1"/>
</dbReference>
<evidence type="ECO:0000313" key="9">
    <source>
        <dbReference type="EMBL" id="NYT35316.1"/>
    </source>
</evidence>
<reference evidence="9 10" key="1">
    <citation type="submission" date="2020-07" db="EMBL/GenBank/DDBJ databases">
        <title>Taxonomic revisions and descriptions of new bacterial species based on genomic comparisons in the high-G+C-content subgroup of the family Alcaligenaceae.</title>
        <authorList>
            <person name="Szabo A."/>
            <person name="Felfoldi T."/>
        </authorList>
    </citation>
    <scope>NUCLEOTIDE SEQUENCE [LARGE SCALE GENOMIC DNA]</scope>
    <source>
        <strain evidence="9 10">DSM 25264</strain>
    </source>
</reference>
<dbReference type="Pfam" id="PF00528">
    <property type="entry name" value="BPD_transp_1"/>
    <property type="match status" value="1"/>
</dbReference>
<gene>
    <name evidence="9" type="primary">phnE</name>
    <name evidence="9" type="ORF">H0A68_00380</name>
</gene>
<dbReference type="Gene3D" id="1.10.3720.10">
    <property type="entry name" value="MetI-like"/>
    <property type="match status" value="1"/>
</dbReference>
<name>A0A853FB76_9BURK</name>
<feature type="transmembrane region" description="Helical" evidence="7">
    <location>
        <begin position="245"/>
        <end position="263"/>
    </location>
</feature>
<proteinExistence type="inferred from homology"/>
<evidence type="ECO:0000256" key="7">
    <source>
        <dbReference type="RuleBase" id="RU363032"/>
    </source>
</evidence>
<evidence type="ECO:0000256" key="1">
    <source>
        <dbReference type="ARBA" id="ARBA00004651"/>
    </source>
</evidence>
<keyword evidence="3" id="KW-1003">Cell membrane</keyword>
<keyword evidence="2 7" id="KW-0813">Transport</keyword>
<feature type="transmembrane region" description="Helical" evidence="7">
    <location>
        <begin position="26"/>
        <end position="45"/>
    </location>
</feature>
<dbReference type="PANTHER" id="PTHR30043:SF1">
    <property type="entry name" value="ABC TRANSPORT SYSTEM PERMEASE PROTEIN P69"/>
    <property type="match status" value="1"/>
</dbReference>
<comment type="caution">
    <text evidence="9">The sequence shown here is derived from an EMBL/GenBank/DDBJ whole genome shotgun (WGS) entry which is preliminary data.</text>
</comment>
<evidence type="ECO:0000313" key="10">
    <source>
        <dbReference type="Proteomes" id="UP000580517"/>
    </source>
</evidence>
<feature type="transmembrane region" description="Helical" evidence="7">
    <location>
        <begin position="191"/>
        <end position="209"/>
    </location>
</feature>
<comment type="subcellular location">
    <subcellularLocation>
        <location evidence="1 7">Cell membrane</location>
        <topology evidence="1 7">Multi-pass membrane protein</topology>
    </subcellularLocation>
</comment>
<organism evidence="9 10">
    <name type="scientific">Allopusillimonas soli</name>
    <dbReference type="NCBI Taxonomy" id="659016"/>
    <lineage>
        <taxon>Bacteria</taxon>
        <taxon>Pseudomonadati</taxon>
        <taxon>Pseudomonadota</taxon>
        <taxon>Betaproteobacteria</taxon>
        <taxon>Burkholderiales</taxon>
        <taxon>Alcaligenaceae</taxon>
        <taxon>Allopusillimonas</taxon>
    </lineage>
</organism>
<dbReference type="RefSeq" id="WP_129967201.1">
    <property type="nucleotide sequence ID" value="NZ_JACCEW010000001.1"/>
</dbReference>
<evidence type="ECO:0000256" key="4">
    <source>
        <dbReference type="ARBA" id="ARBA00022692"/>
    </source>
</evidence>
<dbReference type="Proteomes" id="UP000580517">
    <property type="component" value="Unassembled WGS sequence"/>
</dbReference>
<accession>A0A853FB76</accession>
<dbReference type="PANTHER" id="PTHR30043">
    <property type="entry name" value="PHOSPHONATES TRANSPORT SYSTEM PERMEASE PROTEIN"/>
    <property type="match status" value="1"/>
</dbReference>
<keyword evidence="4 7" id="KW-0812">Transmembrane</keyword>
<evidence type="ECO:0000256" key="3">
    <source>
        <dbReference type="ARBA" id="ARBA00022475"/>
    </source>
</evidence>
<evidence type="ECO:0000256" key="5">
    <source>
        <dbReference type="ARBA" id="ARBA00022989"/>
    </source>
</evidence>
<dbReference type="PROSITE" id="PS50928">
    <property type="entry name" value="ABC_TM1"/>
    <property type="match status" value="1"/>
</dbReference>
<dbReference type="SUPFAM" id="SSF161098">
    <property type="entry name" value="MetI-like"/>
    <property type="match status" value="1"/>
</dbReference>
<keyword evidence="10" id="KW-1185">Reference proteome</keyword>
<dbReference type="AlphaFoldDB" id="A0A853FB76"/>
<evidence type="ECO:0000256" key="2">
    <source>
        <dbReference type="ARBA" id="ARBA00022448"/>
    </source>
</evidence>
<feature type="domain" description="ABC transmembrane type-1" evidence="8">
    <location>
        <begin position="80"/>
        <end position="264"/>
    </location>
</feature>
<dbReference type="OrthoDB" id="8557224at2"/>
<comment type="similarity">
    <text evidence="7">Belongs to the binding-protein-dependent transport system permease family.</text>
</comment>
<feature type="transmembrane region" description="Helical" evidence="7">
    <location>
        <begin position="133"/>
        <end position="156"/>
    </location>
</feature>
<sequence length="272" mass="29559">MTSATILDAKTAHIASCSRRNRATRYGIYLAIFLVVAWSVDVLIIKDTDWARLGNGTVGRTVMQFLNVDFSIVPDLLWPAWETLLMATLATLLGLVLAIPVAWLGAYNITPLGRFSYSIGRVLMTLSRSVHEIVWALIFVSAVGLGAMAGILAMAIRSIGFVSKTVSEAIEDIDYGPVEALMAAGANRFQILLYAVVPQVIPVFLGNAIFEWDINIRRSTIMGLVGAGGLGFSLFRQMAQFNYGGITTVVLAVLVLILFGEIVSRYARKAII</sequence>
<feature type="transmembrane region" description="Helical" evidence="7">
    <location>
        <begin position="84"/>
        <end position="106"/>
    </location>
</feature>
<dbReference type="EMBL" id="JACCEW010000001">
    <property type="protein sequence ID" value="NYT35316.1"/>
    <property type="molecule type" value="Genomic_DNA"/>
</dbReference>
<evidence type="ECO:0000256" key="6">
    <source>
        <dbReference type="ARBA" id="ARBA00023136"/>
    </source>
</evidence>
<dbReference type="GO" id="GO:0005886">
    <property type="term" value="C:plasma membrane"/>
    <property type="evidence" value="ECO:0007669"/>
    <property type="project" value="UniProtKB-SubCell"/>
</dbReference>
<dbReference type="InterPro" id="IPR035906">
    <property type="entry name" value="MetI-like_sf"/>
</dbReference>
<evidence type="ECO:0000259" key="8">
    <source>
        <dbReference type="PROSITE" id="PS50928"/>
    </source>
</evidence>
<dbReference type="GO" id="GO:0015416">
    <property type="term" value="F:ABC-type phosphonate transporter activity"/>
    <property type="evidence" value="ECO:0007669"/>
    <property type="project" value="InterPro"/>
</dbReference>
<dbReference type="InterPro" id="IPR000515">
    <property type="entry name" value="MetI-like"/>
</dbReference>